<dbReference type="RefSeq" id="WP_202912445.1">
    <property type="nucleotide sequence ID" value="NZ_SUME01000008.1"/>
</dbReference>
<feature type="chain" id="PRO_5021017738" evidence="1">
    <location>
        <begin position="23"/>
        <end position="515"/>
    </location>
</feature>
<dbReference type="AlphaFoldDB" id="A0A4U0NG70"/>
<reference evidence="2 3" key="1">
    <citation type="submission" date="2019-04" db="EMBL/GenBank/DDBJ databases">
        <title>Sphingobacterium olei sp. nov., isolated from oil-contaminated soil.</title>
        <authorList>
            <person name="Liu B."/>
        </authorList>
    </citation>
    <scope>NUCLEOTIDE SEQUENCE [LARGE SCALE GENOMIC DNA]</scope>
    <source>
        <strain evidence="2 3">HAL-9</strain>
    </source>
</reference>
<comment type="caution">
    <text evidence="2">The sequence shown here is derived from an EMBL/GenBank/DDBJ whole genome shotgun (WGS) entry which is preliminary data.</text>
</comment>
<dbReference type="PROSITE" id="PS51257">
    <property type="entry name" value="PROKAR_LIPOPROTEIN"/>
    <property type="match status" value="1"/>
</dbReference>
<sequence length="515" mass="56005">MNKRNQFLLYGLLFGCIGMANAQSKISDGTVNGDPTVPNKNAILELSSINKGLLHVRIELSRTTDFTPLSAHVAGMMVYNTVTTNDVVPGIYYNDGTKWVLVSSGSASNISYDPTTYVISYIDASGNPQTVNLVQAIKANETKTLLVSNGGGKYTYFNEEAIDTNGNPILSKGVTIDVPADVINNFEEIVTNTEVLNQLIENLTNTTVGGNVSYDGDQFTYVDENNVVQNISFEEIVQANETVTTLVNNNDGTYTYTNEAGATVTIDVPADVINNFEEIVTNTEVLNQLIENLTNTTVGGNVSYDGDQFTYIDENNVQQVINFEEIVQANETVTTLVNNNDGTYTYTNEAGATVTIDVPADVISNFENIYNQIVNEEIVVNGDTYSSFEEYLTQIITNNTNFEDNDFIEVSGTGTDTDPFRITIKAGDANSMLVTNVTGELEWATIESIVQANETVTTLVTNNDGTYTYTNEAGATVTIDVPADVINNFEEIVTNTEVLNQLIENLTNTTVGGNV</sequence>
<accession>A0A4U0NG70</accession>
<proteinExistence type="predicted"/>
<dbReference type="EMBL" id="SUME01000008">
    <property type="protein sequence ID" value="TJZ53161.1"/>
    <property type="molecule type" value="Genomic_DNA"/>
</dbReference>
<protein>
    <submittedName>
        <fullName evidence="2">Uncharacterized protein</fullName>
    </submittedName>
</protein>
<organism evidence="2 3">
    <name type="scientific">Sphingobacterium olei</name>
    <dbReference type="NCBI Taxonomy" id="2571155"/>
    <lineage>
        <taxon>Bacteria</taxon>
        <taxon>Pseudomonadati</taxon>
        <taxon>Bacteroidota</taxon>
        <taxon>Sphingobacteriia</taxon>
        <taxon>Sphingobacteriales</taxon>
        <taxon>Sphingobacteriaceae</taxon>
        <taxon>Sphingobacterium</taxon>
    </lineage>
</organism>
<keyword evidence="1" id="KW-0732">Signal</keyword>
<name>A0A4U0NG70_9SPHI</name>
<evidence type="ECO:0000313" key="3">
    <source>
        <dbReference type="Proteomes" id="UP000306808"/>
    </source>
</evidence>
<feature type="non-terminal residue" evidence="2">
    <location>
        <position position="515"/>
    </location>
</feature>
<evidence type="ECO:0000313" key="2">
    <source>
        <dbReference type="EMBL" id="TJZ53161.1"/>
    </source>
</evidence>
<keyword evidence="3" id="KW-1185">Reference proteome</keyword>
<evidence type="ECO:0000256" key="1">
    <source>
        <dbReference type="SAM" id="SignalP"/>
    </source>
</evidence>
<dbReference type="Proteomes" id="UP000306808">
    <property type="component" value="Unassembled WGS sequence"/>
</dbReference>
<feature type="signal peptide" evidence="1">
    <location>
        <begin position="1"/>
        <end position="22"/>
    </location>
</feature>
<gene>
    <name evidence="2" type="ORF">FAZ15_17530</name>
</gene>